<dbReference type="InterPro" id="IPR032675">
    <property type="entry name" value="LRR_dom_sf"/>
</dbReference>
<reference evidence="8 9" key="1">
    <citation type="journal article" date="2011" name="Nature">
        <title>A high-resolution map of human evolutionary constraint using 29 mammals.</title>
        <authorList>
            <person name="Lindblad-Toh K."/>
            <person name="Garber M."/>
            <person name="Zuk O."/>
            <person name="Lin M.F."/>
            <person name="Parker B.J."/>
            <person name="Washietl S."/>
            <person name="Kheradpour P."/>
            <person name="Ernst J."/>
            <person name="Jordan G."/>
            <person name="Mauceli E."/>
            <person name="Ward L.D."/>
            <person name="Lowe C.B."/>
            <person name="Holloway A.K."/>
            <person name="Clamp M."/>
            <person name="Gnerre S."/>
            <person name="Alfoldi J."/>
            <person name="Beal K."/>
            <person name="Chang J."/>
            <person name="Clawson H."/>
            <person name="Cuff J."/>
            <person name="Di Palma F."/>
            <person name="Fitzgerald S."/>
            <person name="Flicek P."/>
            <person name="Guttman M."/>
            <person name="Hubisz M.J."/>
            <person name="Jaffe D.B."/>
            <person name="Jungreis I."/>
            <person name="Kent W.J."/>
            <person name="Kostka D."/>
            <person name="Lara M."/>
            <person name="Martins A.L."/>
            <person name="Massingham T."/>
            <person name="Moltke I."/>
            <person name="Raney B.J."/>
            <person name="Rasmussen M.D."/>
            <person name="Robinson J."/>
            <person name="Stark A."/>
            <person name="Vilella A.J."/>
            <person name="Wen J."/>
            <person name="Xie X."/>
            <person name="Zody M.C."/>
            <person name="Baldwin J."/>
            <person name="Bloom T."/>
            <person name="Chin C.W."/>
            <person name="Heiman D."/>
            <person name="Nicol R."/>
            <person name="Nusbaum C."/>
            <person name="Young S."/>
            <person name="Wilkinson J."/>
            <person name="Worley K.C."/>
            <person name="Kovar C.L."/>
            <person name="Muzny D.M."/>
            <person name="Gibbs R.A."/>
            <person name="Cree A."/>
            <person name="Dihn H.H."/>
            <person name="Fowler G."/>
            <person name="Jhangiani S."/>
            <person name="Joshi V."/>
            <person name="Lee S."/>
            <person name="Lewis L.R."/>
            <person name="Nazareth L.V."/>
            <person name="Okwuonu G."/>
            <person name="Santibanez J."/>
            <person name="Warren W.C."/>
            <person name="Mardis E.R."/>
            <person name="Weinstock G.M."/>
            <person name="Wilson R.K."/>
            <person name="Delehaunty K."/>
            <person name="Dooling D."/>
            <person name="Fronik C."/>
            <person name="Fulton L."/>
            <person name="Fulton B."/>
            <person name="Graves T."/>
            <person name="Minx P."/>
            <person name="Sodergren E."/>
            <person name="Birney E."/>
            <person name="Margulies E.H."/>
            <person name="Herrero J."/>
            <person name="Green E.D."/>
            <person name="Haussler D."/>
            <person name="Siepel A."/>
            <person name="Goldman N."/>
            <person name="Pollard K.S."/>
            <person name="Pedersen J.S."/>
            <person name="Lander E.S."/>
            <person name="Kellis M."/>
        </authorList>
    </citation>
    <scope>NUCLEOTIDE SEQUENCE [LARGE SCALE GENOMIC DNA]</scope>
</reference>
<dbReference type="SMART" id="SM00082">
    <property type="entry name" value="LRRCT"/>
    <property type="match status" value="2"/>
</dbReference>
<dbReference type="EMBL" id="AAPE02036808">
    <property type="status" value="NOT_ANNOTATED_CDS"/>
    <property type="molecule type" value="Genomic_DNA"/>
</dbReference>
<protein>
    <submittedName>
        <fullName evidence="8">Chondroadherin like</fullName>
    </submittedName>
</protein>
<dbReference type="HOGENOM" id="CLU_022061_0_0_1"/>
<dbReference type="PANTHER" id="PTHR24369">
    <property type="entry name" value="ANTIGEN BSP, PUTATIVE-RELATED"/>
    <property type="match status" value="1"/>
</dbReference>
<feature type="signal peptide" evidence="5">
    <location>
        <begin position="1"/>
        <end position="27"/>
    </location>
</feature>
<dbReference type="OMA" id="DWAVRNW"/>
<feature type="region of interest" description="Disordered" evidence="4">
    <location>
        <begin position="696"/>
        <end position="724"/>
    </location>
</feature>
<dbReference type="InterPro" id="IPR001611">
    <property type="entry name" value="Leu-rich_rpt"/>
</dbReference>
<keyword evidence="1" id="KW-0433">Leucine-rich repeat</keyword>
<feature type="chain" id="PRO_5003418336" evidence="5">
    <location>
        <begin position="28"/>
        <end position="724"/>
    </location>
</feature>
<keyword evidence="9" id="KW-1185">Reference proteome</keyword>
<dbReference type="PROSITE" id="PS51450">
    <property type="entry name" value="LRR"/>
    <property type="match status" value="2"/>
</dbReference>
<dbReference type="GO" id="GO:0098633">
    <property type="term" value="F:collagen fibril binding"/>
    <property type="evidence" value="ECO:0007669"/>
    <property type="project" value="Ensembl"/>
</dbReference>
<dbReference type="EMBL" id="AAPE02036807">
    <property type="status" value="NOT_ANNOTATED_CDS"/>
    <property type="molecule type" value="Genomic_DNA"/>
</dbReference>
<dbReference type="InterPro" id="IPR000483">
    <property type="entry name" value="Cys-rich_flank_reg_C"/>
</dbReference>
<dbReference type="GeneTree" id="ENSGT00940000154464"/>
<feature type="compositionally biased region" description="Basic residues" evidence="4">
    <location>
        <begin position="696"/>
        <end position="711"/>
    </location>
</feature>
<keyword evidence="3" id="KW-0677">Repeat</keyword>
<dbReference type="Pfam" id="PF13855">
    <property type="entry name" value="LRR_8"/>
    <property type="match status" value="4"/>
</dbReference>
<dbReference type="InterPro" id="IPR003591">
    <property type="entry name" value="Leu-rich_rpt_typical-subtyp"/>
</dbReference>
<dbReference type="GO" id="GO:0005886">
    <property type="term" value="C:plasma membrane"/>
    <property type="evidence" value="ECO:0007669"/>
    <property type="project" value="TreeGrafter"/>
</dbReference>
<dbReference type="GO" id="GO:1904027">
    <property type="term" value="P:negative regulation of collagen fibril organization"/>
    <property type="evidence" value="ECO:0007669"/>
    <property type="project" value="Ensembl"/>
</dbReference>
<dbReference type="GO" id="GO:0005518">
    <property type="term" value="F:collagen binding"/>
    <property type="evidence" value="ECO:0007669"/>
    <property type="project" value="Ensembl"/>
</dbReference>
<evidence type="ECO:0000313" key="8">
    <source>
        <dbReference type="Ensembl" id="ENSMLUP00000008099.2"/>
    </source>
</evidence>
<dbReference type="InParanoid" id="G1PCF8"/>
<dbReference type="GO" id="GO:0032331">
    <property type="term" value="P:negative regulation of chondrocyte differentiation"/>
    <property type="evidence" value="ECO:0007669"/>
    <property type="project" value="Ensembl"/>
</dbReference>
<dbReference type="FunFam" id="3.80.10.10:FF:000368">
    <property type="entry name" value="Chondroadherin like"/>
    <property type="match status" value="1"/>
</dbReference>
<evidence type="ECO:0000256" key="1">
    <source>
        <dbReference type="ARBA" id="ARBA00022614"/>
    </source>
</evidence>
<accession>G1PCF8</accession>
<dbReference type="SMART" id="SM00369">
    <property type="entry name" value="LRR_TYP"/>
    <property type="match status" value="10"/>
</dbReference>
<keyword evidence="2 5" id="KW-0732">Signal</keyword>
<name>G1PCF8_MYOLU</name>
<dbReference type="SMART" id="SM00364">
    <property type="entry name" value="LRR_BAC"/>
    <property type="match status" value="5"/>
</dbReference>
<feature type="compositionally biased region" description="Acidic residues" evidence="4">
    <location>
        <begin position="357"/>
        <end position="367"/>
    </location>
</feature>
<evidence type="ECO:0000313" key="9">
    <source>
        <dbReference type="Proteomes" id="UP000001074"/>
    </source>
</evidence>
<dbReference type="InterPro" id="IPR050541">
    <property type="entry name" value="LRR_TM_domain-containing"/>
</dbReference>
<dbReference type="AlphaFoldDB" id="G1PCF8"/>
<dbReference type="FunFam" id="3.80.10.10:FF:000311">
    <property type="entry name" value="Chondroadherin-like a"/>
    <property type="match status" value="1"/>
</dbReference>
<evidence type="ECO:0000259" key="6">
    <source>
        <dbReference type="SMART" id="SM00013"/>
    </source>
</evidence>
<feature type="domain" description="LRRNT" evidence="6">
    <location>
        <begin position="29"/>
        <end position="63"/>
    </location>
</feature>
<dbReference type="SMART" id="SM00013">
    <property type="entry name" value="LRRNT"/>
    <property type="match status" value="1"/>
</dbReference>
<dbReference type="InterPro" id="IPR000372">
    <property type="entry name" value="LRRNT"/>
</dbReference>
<proteinExistence type="predicted"/>
<dbReference type="GO" id="GO:0031012">
    <property type="term" value="C:extracellular matrix"/>
    <property type="evidence" value="ECO:0007669"/>
    <property type="project" value="Ensembl"/>
</dbReference>
<dbReference type="FunCoup" id="G1PCF8">
    <property type="interactions" value="464"/>
</dbReference>
<feature type="region of interest" description="Disordered" evidence="4">
    <location>
        <begin position="347"/>
        <end position="382"/>
    </location>
</feature>
<reference evidence="8" key="3">
    <citation type="submission" date="2025-09" db="UniProtKB">
        <authorList>
            <consortium name="Ensembl"/>
        </authorList>
    </citation>
    <scope>IDENTIFICATION</scope>
</reference>
<dbReference type="Gene3D" id="3.80.10.10">
    <property type="entry name" value="Ribonuclease Inhibitor"/>
    <property type="match status" value="2"/>
</dbReference>
<dbReference type="PANTHER" id="PTHR24369:SF210">
    <property type="entry name" value="CHAOPTIN-RELATED"/>
    <property type="match status" value="1"/>
</dbReference>
<dbReference type="eggNOG" id="KOG0619">
    <property type="taxonomic scope" value="Eukaryota"/>
</dbReference>
<feature type="domain" description="LRRCT" evidence="7">
    <location>
        <begin position="307"/>
        <end position="355"/>
    </location>
</feature>
<evidence type="ECO:0000256" key="4">
    <source>
        <dbReference type="SAM" id="MobiDB-lite"/>
    </source>
</evidence>
<evidence type="ECO:0000259" key="7">
    <source>
        <dbReference type="SMART" id="SM00082"/>
    </source>
</evidence>
<organism evidence="8 9">
    <name type="scientific">Myotis lucifugus</name>
    <name type="common">Little brown bat</name>
    <dbReference type="NCBI Taxonomy" id="59463"/>
    <lineage>
        <taxon>Eukaryota</taxon>
        <taxon>Metazoa</taxon>
        <taxon>Chordata</taxon>
        <taxon>Craniata</taxon>
        <taxon>Vertebrata</taxon>
        <taxon>Euteleostomi</taxon>
        <taxon>Mammalia</taxon>
        <taxon>Eutheria</taxon>
        <taxon>Laurasiatheria</taxon>
        <taxon>Chiroptera</taxon>
        <taxon>Yangochiroptera</taxon>
        <taxon>Vespertilionidae</taxon>
        <taxon>Myotis</taxon>
    </lineage>
</organism>
<dbReference type="Proteomes" id="UP000001074">
    <property type="component" value="Unassembled WGS sequence"/>
</dbReference>
<evidence type="ECO:0000256" key="2">
    <source>
        <dbReference type="ARBA" id="ARBA00022729"/>
    </source>
</evidence>
<dbReference type="SUPFAM" id="SSF52058">
    <property type="entry name" value="L domain-like"/>
    <property type="match status" value="2"/>
</dbReference>
<feature type="domain" description="LRRCT" evidence="7">
    <location>
        <begin position="641"/>
        <end position="689"/>
    </location>
</feature>
<feature type="compositionally biased region" description="Basic and acidic residues" evidence="4">
    <location>
        <begin position="712"/>
        <end position="724"/>
    </location>
</feature>
<sequence>SPSPQSISSVLLLFLLLPLGPTGHTAAQRCPQTCVCDNSRRHVACRHQNLTEVPNAIPELTQRLDLQGNLLKVLGPAAFQDLPYLTHLDLRHCQVELVAEGAFRGLGRLLFLNLASNRLRALPQEALDGLGSLRRLELEGNLLEELRPGTFGALGALVTLNLAHNALVYLPAMAFQGLLRARGLRLAHNALSVLAPEALAGLPALRRLSLHHNELQALPGAALSQARGLARLELGHNPFTYAGEEDGLALPGLRELVLDHGALQALDPRAFAHCPRLHTLDLRGNQLDTLPPLQGPGQLRRLRLQGNPLWCGCQARPLLEWLARARVRSDGACRGPRRLQGEALDALRPADLRCPGDPDEDPAEKEEPEAARPRAPPGPADSLTALGTCAKLTLPCYLSIKEKNKKRAASPQEATVLRGTRQGPFGEGPFRPVAKFPAALFQKQPCPEERGPQGVARGGGGAAWSYVGNIHSTNTASPAVPGPRLGTGPLALPRELGVGDRASESMPHRGLPGRALLGSEEGGGGDSGSPTVVHCEAVEPQGALPRWGWGWLRQSRKHRDRDRVTCKGQALWRQRHLRFHAGAASCLELTPGPGASLQVSPGAFSGLGPRLQSLHLQKNQLQALPALPGLSQLELVDLSGNPFRCDCQLLPLHRWLTGLNLRVGATCAAPPSARGQRVKAAVAVFEACPSWASRKAKRMPSARRTRVKGRQRGADKVGRWGEAL</sequence>
<evidence type="ECO:0000256" key="5">
    <source>
        <dbReference type="SAM" id="SignalP"/>
    </source>
</evidence>
<dbReference type="Ensembl" id="ENSMLUT00000008887.2">
    <property type="protein sequence ID" value="ENSMLUP00000008099.2"/>
    <property type="gene ID" value="ENSMLUG00000008892.2"/>
</dbReference>
<reference evidence="8" key="2">
    <citation type="submission" date="2025-08" db="UniProtKB">
        <authorList>
            <consortium name="Ensembl"/>
        </authorList>
    </citation>
    <scope>IDENTIFICATION</scope>
</reference>
<evidence type="ECO:0000256" key="3">
    <source>
        <dbReference type="ARBA" id="ARBA00022737"/>
    </source>
</evidence>
<gene>
    <name evidence="8" type="primary">CHADL</name>
</gene>
<dbReference type="STRING" id="59463.ENSMLUP00000008099"/>